<proteinExistence type="predicted"/>
<feature type="domain" description="SGNH hydrolase-type esterase" evidence="1">
    <location>
        <begin position="44"/>
        <end position="213"/>
    </location>
</feature>
<dbReference type="AlphaFoldDB" id="E6Q700"/>
<dbReference type="Pfam" id="PF13472">
    <property type="entry name" value="Lipase_GDSL_2"/>
    <property type="match status" value="1"/>
</dbReference>
<accession>E6Q700</accession>
<evidence type="ECO:0000259" key="1">
    <source>
        <dbReference type="Pfam" id="PF13472"/>
    </source>
</evidence>
<dbReference type="EMBL" id="CABO01000046">
    <property type="protein sequence ID" value="CBI02975.1"/>
    <property type="molecule type" value="Genomic_DNA"/>
</dbReference>
<evidence type="ECO:0000313" key="2">
    <source>
        <dbReference type="EMBL" id="CBI02975.1"/>
    </source>
</evidence>
<sequence>MAKDFLAGTSVLLLLVLAACSGPSSAQGLLPAVAPSATPGSIAFVGDSITAGVMLPGGGGTLNPTQDSPSAFPYIVGRALGAQVYDLGIGGETIGQAIGAELPNIPTSASTVVVYLGTNNIFGVTSLSTTSLAISEESQLMTDIRARMPKACVLIVALPYPILSNTFINAQVDAFDSALATKNHLVLDLRQEQWTTEASNYYPGGIHPNPIGNADLAQNVESSLLAGHCL</sequence>
<dbReference type="InterPro" id="IPR013830">
    <property type="entry name" value="SGNH_hydro"/>
</dbReference>
<dbReference type="InterPro" id="IPR036514">
    <property type="entry name" value="SGNH_hydro_sf"/>
</dbReference>
<protein>
    <recommendedName>
        <fullName evidence="1">SGNH hydrolase-type esterase domain-containing protein</fullName>
    </recommendedName>
</protein>
<reference evidence="2" key="1">
    <citation type="submission" date="2009-10" db="EMBL/GenBank/DDBJ databases">
        <title>Diversity of trophic interactions inside an arsenic-rich microbial ecosystem.</title>
        <authorList>
            <person name="Bertin P.N."/>
            <person name="Heinrich-Salmeron A."/>
            <person name="Pelletier E."/>
            <person name="Goulhen-Chollet F."/>
            <person name="Arsene-Ploetze F."/>
            <person name="Gallien S."/>
            <person name="Calteau A."/>
            <person name="Vallenet D."/>
            <person name="Casiot C."/>
            <person name="Chane-Woon-Ming B."/>
            <person name="Giloteaux L."/>
            <person name="Barakat M."/>
            <person name="Bonnefoy V."/>
            <person name="Bruneel O."/>
            <person name="Chandler M."/>
            <person name="Cleiss J."/>
            <person name="Duran R."/>
            <person name="Elbaz-Poulichet F."/>
            <person name="Fonknechten N."/>
            <person name="Lauga B."/>
            <person name="Mornico D."/>
            <person name="Ortet P."/>
            <person name="Schaeffer C."/>
            <person name="Siguier P."/>
            <person name="Alexander Thil Smith A."/>
            <person name="Van Dorsselaer A."/>
            <person name="Weissenbach J."/>
            <person name="Medigue C."/>
            <person name="Le Paslier D."/>
        </authorList>
    </citation>
    <scope>NUCLEOTIDE SEQUENCE</scope>
</reference>
<dbReference type="SUPFAM" id="SSF52266">
    <property type="entry name" value="SGNH hydrolase"/>
    <property type="match status" value="1"/>
</dbReference>
<comment type="caution">
    <text evidence="2">The sequence shown here is derived from an EMBL/GenBank/DDBJ whole genome shotgun (WGS) entry which is preliminary data.</text>
</comment>
<organism evidence="2">
    <name type="scientific">mine drainage metagenome</name>
    <dbReference type="NCBI Taxonomy" id="410659"/>
    <lineage>
        <taxon>unclassified sequences</taxon>
        <taxon>metagenomes</taxon>
        <taxon>ecological metagenomes</taxon>
    </lineage>
</organism>
<gene>
    <name evidence="2" type="ORF">CARN4_1317</name>
</gene>
<dbReference type="PROSITE" id="PS51257">
    <property type="entry name" value="PROKAR_LIPOPROTEIN"/>
    <property type="match status" value="1"/>
</dbReference>
<dbReference type="Gene3D" id="3.40.50.1110">
    <property type="entry name" value="SGNH hydrolase"/>
    <property type="match status" value="1"/>
</dbReference>
<dbReference type="CDD" id="cd00229">
    <property type="entry name" value="SGNH_hydrolase"/>
    <property type="match status" value="1"/>
</dbReference>
<name>E6Q700_9ZZZZ</name>